<evidence type="ECO:0000313" key="3">
    <source>
        <dbReference type="Proteomes" id="UP000256572"/>
    </source>
</evidence>
<keyword evidence="2" id="KW-0614">Plasmid</keyword>
<evidence type="ECO:0000256" key="1">
    <source>
        <dbReference type="SAM" id="MobiDB-lite"/>
    </source>
</evidence>
<sequence length="89" mass="10756">MYSQIKEQKPSEQGRKKTFPTPIYAENSVLFQRARASILKNRQNIQKVVRKYSKSRQKVDKMEKKKHPKNRMRYAKNMQKVDKKTQRKS</sequence>
<reference evidence="2 3" key="1">
    <citation type="submission" date="2017-09" db="EMBL/GenBank/DDBJ databases">
        <authorList>
            <person name="Kim K.H."/>
            <person name="Chun B.H."/>
            <person name="Han G.S."/>
            <person name="Hyun S.G."/>
            <person name="Jeon C.O."/>
        </authorList>
    </citation>
    <scope>NUCLEOTIDE SEQUENCE [LARGE SCALE GENOMIC DNA]</scope>
    <source>
        <strain evidence="2 3">SH</strain>
        <plasmid evidence="3">psh2</plasmid>
    </source>
</reference>
<gene>
    <name evidence="2" type="ORF">CJF59_15315</name>
</gene>
<dbReference type="AlphaFoldDB" id="A0AAN1UAJ4"/>
<feature type="region of interest" description="Disordered" evidence="1">
    <location>
        <begin position="50"/>
        <end position="89"/>
    </location>
</feature>
<feature type="compositionally biased region" description="Basic and acidic residues" evidence="1">
    <location>
        <begin position="79"/>
        <end position="89"/>
    </location>
</feature>
<feature type="region of interest" description="Disordered" evidence="1">
    <location>
        <begin position="1"/>
        <end position="20"/>
    </location>
</feature>
<dbReference type="Proteomes" id="UP000256572">
    <property type="component" value="Plasmid pSH2"/>
</dbReference>
<organism evidence="2 3">
    <name type="scientific">Acetobacter pomorum</name>
    <dbReference type="NCBI Taxonomy" id="65959"/>
    <lineage>
        <taxon>Bacteria</taxon>
        <taxon>Pseudomonadati</taxon>
        <taxon>Pseudomonadota</taxon>
        <taxon>Alphaproteobacteria</taxon>
        <taxon>Acetobacterales</taxon>
        <taxon>Acetobacteraceae</taxon>
        <taxon>Acetobacter</taxon>
    </lineage>
</organism>
<proteinExistence type="predicted"/>
<reference evidence="2 3" key="2">
    <citation type="submission" date="2018-08" db="EMBL/GenBank/DDBJ databases">
        <title>Acetobacter oryzifermentans sp. nov., isolated from Korea traditional vinegar and reclassification of Acetobacter pasteurianus subsp. ascendens (Henneberg 1898) as Acetobacter ascendens comb. nov.</title>
        <authorList>
            <person name="Cho G.Y."/>
            <person name="Lee S.H."/>
        </authorList>
    </citation>
    <scope>NUCLEOTIDE SEQUENCE [LARGE SCALE GENOMIC DNA]</scope>
    <source>
        <strain evidence="2 3">SH</strain>
        <plasmid evidence="3">psh2</plasmid>
    </source>
</reference>
<protein>
    <submittedName>
        <fullName evidence="2">Uncharacterized protein</fullName>
    </submittedName>
</protein>
<geneLocation type="plasmid" evidence="3">
    <name>psh2</name>
</geneLocation>
<feature type="compositionally biased region" description="Basic and acidic residues" evidence="1">
    <location>
        <begin position="1"/>
        <end position="15"/>
    </location>
</feature>
<dbReference type="EMBL" id="CP023191">
    <property type="protein sequence ID" value="AXN01972.1"/>
    <property type="molecule type" value="Genomic_DNA"/>
</dbReference>
<feature type="compositionally biased region" description="Basic residues" evidence="1">
    <location>
        <begin position="64"/>
        <end position="74"/>
    </location>
</feature>
<name>A0AAN1UAJ4_9PROT</name>
<evidence type="ECO:0000313" key="2">
    <source>
        <dbReference type="EMBL" id="AXN01972.1"/>
    </source>
</evidence>
<accession>A0AAN1UAJ4</accession>